<evidence type="ECO:0008006" key="3">
    <source>
        <dbReference type="Google" id="ProtNLM"/>
    </source>
</evidence>
<dbReference type="SUPFAM" id="SSF52402">
    <property type="entry name" value="Adenine nucleotide alpha hydrolases-like"/>
    <property type="match status" value="1"/>
</dbReference>
<dbReference type="Gene3D" id="3.40.50.620">
    <property type="entry name" value="HUPs"/>
    <property type="match status" value="1"/>
</dbReference>
<dbReference type="Proteomes" id="UP000676776">
    <property type="component" value="Unassembled WGS sequence"/>
</dbReference>
<keyword evidence="2" id="KW-1185">Reference proteome</keyword>
<evidence type="ECO:0000313" key="2">
    <source>
        <dbReference type="Proteomes" id="UP000676776"/>
    </source>
</evidence>
<reference evidence="1 2" key="1">
    <citation type="submission" date="2021-03" db="EMBL/GenBank/DDBJ databases">
        <title>Winogradskyella sp. nov., isolated from costal sediment.</title>
        <authorList>
            <person name="Gao C."/>
        </authorList>
    </citation>
    <scope>NUCLEOTIDE SEQUENCE [LARGE SCALE GENOMIC DNA]</scope>
    <source>
        <strain evidence="1 2">DF17</strain>
    </source>
</reference>
<evidence type="ECO:0000313" key="1">
    <source>
        <dbReference type="EMBL" id="MBO3115228.1"/>
    </source>
</evidence>
<name>A0ABS3SXL2_9FLAO</name>
<dbReference type="EMBL" id="JAGEVF010000001">
    <property type="protein sequence ID" value="MBO3115228.1"/>
    <property type="molecule type" value="Genomic_DNA"/>
</dbReference>
<organism evidence="1 2">
    <name type="scientific">Winogradskyella pelagia</name>
    <dbReference type="NCBI Taxonomy" id="2819984"/>
    <lineage>
        <taxon>Bacteria</taxon>
        <taxon>Pseudomonadati</taxon>
        <taxon>Bacteroidota</taxon>
        <taxon>Flavobacteriia</taxon>
        <taxon>Flavobacteriales</taxon>
        <taxon>Flavobacteriaceae</taxon>
        <taxon>Winogradskyella</taxon>
    </lineage>
</organism>
<dbReference type="RefSeq" id="WP_208152003.1">
    <property type="nucleotide sequence ID" value="NZ_JAGEVF010000001.1"/>
</dbReference>
<accession>A0ABS3SXL2</accession>
<gene>
    <name evidence="1" type="ORF">J4050_00620</name>
</gene>
<protein>
    <recommendedName>
        <fullName evidence="3">Asparagine synthetase domain-containing protein</fullName>
    </recommendedName>
</protein>
<sequence length="505" mass="59091">MYSKSLKVGKTIVEIKISEEPYHADKDFFLFGSVINIECADKTSLSSFANSLKGYWVRIDIAQNSITLTSDILGGYRVYWSKIEGKILVSDDYNFILEKLERNISKNENEYIYWQKHRYTTGQSTFINEIKKLSPASILEIKDNSITELSYFNDLERTPSIINHKTAVEEDLDDTFKCIKEKNRPVLLFFSGGKDSCLLLNYIIKYNIPYKAIYFKLNPISKIGAKDVARVRAISQSLKIPLEELQIDLGEVPQNKIDEIVNKQLFDRHFSILHYIGTSMVREKYGKDYIIINGQSSDSILSFGPSENSLMSYFRRLILYRPNSFRSIIGLFLLNIKTKRKFILPKSDTQKLIALFDEFKYSRVLDDKMTDSYMDYISDYLQRKTAHLKSFYSKEMYVKILSFCQGSDNQVVVNSSKQEKMETIMPFATPNIVYSTVRYKNEDLEISRPKYIIDMILEEKFLFYYNDLRLQKIDINDVHSTIKNNAYDEKTSRFYRRVNQLLNTK</sequence>
<comment type="caution">
    <text evidence="1">The sequence shown here is derived from an EMBL/GenBank/DDBJ whole genome shotgun (WGS) entry which is preliminary data.</text>
</comment>
<proteinExistence type="predicted"/>
<dbReference type="InterPro" id="IPR014729">
    <property type="entry name" value="Rossmann-like_a/b/a_fold"/>
</dbReference>